<feature type="compositionally biased region" description="Polar residues" evidence="1">
    <location>
        <begin position="51"/>
        <end position="61"/>
    </location>
</feature>
<dbReference type="InParanoid" id="A0A1Y2EEH1"/>
<dbReference type="PANTHER" id="PTHR13265">
    <property type="entry name" value="THO COMPLEX SUBUNIT 1"/>
    <property type="match status" value="1"/>
</dbReference>
<dbReference type="GO" id="GO:0006406">
    <property type="term" value="P:mRNA export from nucleus"/>
    <property type="evidence" value="ECO:0007669"/>
    <property type="project" value="TreeGrafter"/>
</dbReference>
<gene>
    <name evidence="3" type="ORF">BCR38DRAFT_420559</name>
</gene>
<dbReference type="InterPro" id="IPR027417">
    <property type="entry name" value="P-loop_NTPase"/>
</dbReference>
<dbReference type="GeneID" id="63775600"/>
<proteinExistence type="predicted"/>
<dbReference type="SUPFAM" id="SSF52540">
    <property type="entry name" value="P-loop containing nucleoside triphosphate hydrolases"/>
    <property type="match status" value="1"/>
</dbReference>
<feature type="region of interest" description="Disordered" evidence="1">
    <location>
        <begin position="593"/>
        <end position="624"/>
    </location>
</feature>
<accession>A0A1Y2EEH1</accession>
<name>A0A1Y2EEH1_9PEZI</name>
<feature type="region of interest" description="Disordered" evidence="1">
    <location>
        <begin position="51"/>
        <end position="77"/>
    </location>
</feature>
<dbReference type="InterPro" id="IPR020590">
    <property type="entry name" value="Guanylate_kinase_CS"/>
</dbReference>
<dbReference type="InterPro" id="IPR021861">
    <property type="entry name" value="THO_THOC1"/>
</dbReference>
<dbReference type="GO" id="GO:0003746">
    <property type="term" value="F:translation elongation factor activity"/>
    <property type="evidence" value="ECO:0007669"/>
    <property type="project" value="UniProtKB-KW"/>
</dbReference>
<protein>
    <submittedName>
        <fullName evidence="3">THO complex subunit 1 transcription elongation factor-domain-containing protein</fullName>
    </submittedName>
</protein>
<dbReference type="RefSeq" id="XP_040719909.1">
    <property type="nucleotide sequence ID" value="XM_040859388.1"/>
</dbReference>
<dbReference type="SMART" id="SM00072">
    <property type="entry name" value="GuKc"/>
    <property type="match status" value="1"/>
</dbReference>
<evidence type="ECO:0000256" key="1">
    <source>
        <dbReference type="SAM" id="MobiDB-lite"/>
    </source>
</evidence>
<dbReference type="STRING" id="1141098.A0A1Y2EEH1"/>
<feature type="compositionally biased region" description="Polar residues" evidence="1">
    <location>
        <begin position="821"/>
        <end position="838"/>
    </location>
</feature>
<dbReference type="PROSITE" id="PS00856">
    <property type="entry name" value="GUANYLATE_KINASE_1"/>
    <property type="match status" value="1"/>
</dbReference>
<dbReference type="Pfam" id="PF00625">
    <property type="entry name" value="Guanylate_kin"/>
    <property type="match status" value="1"/>
</dbReference>
<dbReference type="PANTHER" id="PTHR13265:SF0">
    <property type="entry name" value="HPR1"/>
    <property type="match status" value="1"/>
</dbReference>
<evidence type="ECO:0000259" key="2">
    <source>
        <dbReference type="PROSITE" id="PS50052"/>
    </source>
</evidence>
<dbReference type="Pfam" id="PF11957">
    <property type="entry name" value="efThoc1"/>
    <property type="match status" value="1"/>
</dbReference>
<keyword evidence="4" id="KW-1185">Reference proteome</keyword>
<dbReference type="CDD" id="cd00071">
    <property type="entry name" value="GMPK"/>
    <property type="match status" value="1"/>
</dbReference>
<organism evidence="3 4">
    <name type="scientific">Pseudomassariella vexata</name>
    <dbReference type="NCBI Taxonomy" id="1141098"/>
    <lineage>
        <taxon>Eukaryota</taxon>
        <taxon>Fungi</taxon>
        <taxon>Dikarya</taxon>
        <taxon>Ascomycota</taxon>
        <taxon>Pezizomycotina</taxon>
        <taxon>Sordariomycetes</taxon>
        <taxon>Xylariomycetidae</taxon>
        <taxon>Amphisphaeriales</taxon>
        <taxon>Pseudomassariaceae</taxon>
        <taxon>Pseudomassariella</taxon>
    </lineage>
</organism>
<dbReference type="EMBL" id="MCFJ01000002">
    <property type="protein sequence ID" value="ORY69959.1"/>
    <property type="molecule type" value="Genomic_DNA"/>
</dbReference>
<feature type="region of interest" description="Disordered" evidence="1">
    <location>
        <begin position="323"/>
        <end position="342"/>
    </location>
</feature>
<dbReference type="Gene3D" id="3.40.50.300">
    <property type="entry name" value="P-loop containing nucleotide triphosphate hydrolases"/>
    <property type="match status" value="1"/>
</dbReference>
<keyword evidence="3" id="KW-0648">Protein biosynthesis</keyword>
<reference evidence="3 4" key="1">
    <citation type="submission" date="2016-07" db="EMBL/GenBank/DDBJ databases">
        <title>Pervasive Adenine N6-methylation of Active Genes in Fungi.</title>
        <authorList>
            <consortium name="DOE Joint Genome Institute"/>
            <person name="Mondo S.J."/>
            <person name="Dannebaum R.O."/>
            <person name="Kuo R.C."/>
            <person name="Labutti K."/>
            <person name="Haridas S."/>
            <person name="Kuo A."/>
            <person name="Salamov A."/>
            <person name="Ahrendt S.R."/>
            <person name="Lipzen A."/>
            <person name="Sullivan W."/>
            <person name="Andreopoulos W.B."/>
            <person name="Clum A."/>
            <person name="Lindquist E."/>
            <person name="Daum C."/>
            <person name="Ramamoorthy G.K."/>
            <person name="Gryganskyi A."/>
            <person name="Culley D."/>
            <person name="Magnuson J.K."/>
            <person name="James T.Y."/>
            <person name="O'Malley M.A."/>
            <person name="Stajich J.E."/>
            <person name="Spatafora J.W."/>
            <person name="Visel A."/>
            <person name="Grigoriev I.V."/>
        </authorList>
    </citation>
    <scope>NUCLEOTIDE SEQUENCE [LARGE SCALE GENOMIC DNA]</scope>
    <source>
        <strain evidence="3 4">CBS 129021</strain>
    </source>
</reference>
<feature type="region of interest" description="Disordered" evidence="1">
    <location>
        <begin position="804"/>
        <end position="838"/>
    </location>
</feature>
<dbReference type="OrthoDB" id="10257415at2759"/>
<feature type="compositionally biased region" description="Basic and acidic residues" evidence="1">
    <location>
        <begin position="608"/>
        <end position="618"/>
    </location>
</feature>
<dbReference type="AlphaFoldDB" id="A0A1Y2EEH1"/>
<feature type="region of interest" description="Disordered" evidence="1">
    <location>
        <begin position="232"/>
        <end position="258"/>
    </location>
</feature>
<evidence type="ECO:0000313" key="3">
    <source>
        <dbReference type="EMBL" id="ORY69959.1"/>
    </source>
</evidence>
<dbReference type="InterPro" id="IPR008145">
    <property type="entry name" value="GK/Ca_channel_bsu"/>
</dbReference>
<feature type="domain" description="Guanylate kinase-like" evidence="2">
    <location>
        <begin position="616"/>
        <end position="798"/>
    </location>
</feature>
<keyword evidence="3" id="KW-0251">Elongation factor</keyword>
<evidence type="ECO:0000313" key="4">
    <source>
        <dbReference type="Proteomes" id="UP000193689"/>
    </source>
</evidence>
<comment type="caution">
    <text evidence="3">The sequence shown here is derived from an EMBL/GenBank/DDBJ whole genome shotgun (WGS) entry which is preliminary data.</text>
</comment>
<sequence>MDFQVPQVAAFSDALKGALEHAQTVKPASIEPELTKADFEQLFSEVHSIFPTSQLSPQPDNAQAADEKTTEEQKGRQNGVIETVARDLFSSLIATTSIESPEFVQVWNLFDILAALSDNEQCEPALLFWLIEELLDSQTISGCSTTFDFLESRRERITAKHWKQKQLVILRTCNELLRRLSRAEDTGFCGRVFIFMFQSFPLGDKSSVNLRGEYHTENVTAFKETPIKPEDAADKMDVDGVTSTPKEEKDSNSKSVGAKAVSFDSKDKSASEKSLDTDALYPVFWSLQQYFSQPTKLFEPQTLNKFKYSLDATLAAFETVAQSQRSSKSSDDTKDSSKKRKALEVDASDDNFNPKYLTSRDLFELEISDLFFRRHILIQAAIILDFLRSLTDTAKVRHRNIKQPNRSVMYSDQFLGEDDDKWAESMRERINHYILAGPDGPHVNRIIAAVTSRDKGWARWKMESCPQFERPSISPAEFNTARASAKRLATSKRLRPTPMGSLNLDFLKDEDEEIAMEKFKDPARYRLPDLATFKDKIAEDDLELDFAKTDTDRAQIVEAKASKTWRALRIASRIRLAAFDRIDDWQNIEAVFQEPKHADDEPQEEEGEAGRHPDDKRPIIVSGPSGVGKSALVDLLLERQPGVFSKLIQHTTRKPKAGEVDGQDYHFVDSAAFNVMLDGDQLLEFTTRDGFDYGSSRKMADLAIESGKIPLMQLDREAVQSAKENLYVARVIFISPPSREELESRLKKAGSCPDDKLPDLLKAAQEEVDQSKSDGLYDTVLVNEELEAAYKSLEEFIYGCAPTTNGANEKNGASADGDITMQDTTNRQIEQSSETNGC</sequence>
<dbReference type="InterPro" id="IPR008144">
    <property type="entry name" value="Guanylate_kin-like_dom"/>
</dbReference>
<dbReference type="PROSITE" id="PS50052">
    <property type="entry name" value="GUANYLATE_KINASE_2"/>
    <property type="match status" value="1"/>
</dbReference>
<feature type="compositionally biased region" description="Basic and acidic residues" evidence="1">
    <location>
        <begin position="65"/>
        <end position="75"/>
    </location>
</feature>
<dbReference type="GO" id="GO:0000445">
    <property type="term" value="C:THO complex part of transcription export complex"/>
    <property type="evidence" value="ECO:0007669"/>
    <property type="project" value="TreeGrafter"/>
</dbReference>
<dbReference type="Proteomes" id="UP000193689">
    <property type="component" value="Unassembled WGS sequence"/>
</dbReference>